<proteinExistence type="predicted"/>
<evidence type="ECO:0000313" key="2">
    <source>
        <dbReference type="EMBL" id="QYS96911.1"/>
    </source>
</evidence>
<dbReference type="Pfam" id="PF06985">
    <property type="entry name" value="HET"/>
    <property type="match status" value="1"/>
</dbReference>
<dbReference type="PANTHER" id="PTHR24148:SF64">
    <property type="entry name" value="HETEROKARYON INCOMPATIBILITY DOMAIN-CONTAINING PROTEIN"/>
    <property type="match status" value="1"/>
</dbReference>
<reference evidence="2 3" key="1">
    <citation type="journal article" date="2021" name="BMC Genomics">
        <title>Telomere-to-telomere genome assembly of asparaginase-producing Trichoderma simmonsii.</title>
        <authorList>
            <person name="Chung D."/>
            <person name="Kwon Y.M."/>
            <person name="Yang Y."/>
        </authorList>
    </citation>
    <scope>NUCLEOTIDE SEQUENCE [LARGE SCALE GENOMIC DNA]</scope>
    <source>
        <strain evidence="2 3">GH-Sj1</strain>
    </source>
</reference>
<dbReference type="AlphaFoldDB" id="A0A8G0L779"/>
<dbReference type="EMBL" id="CP075865">
    <property type="protein sequence ID" value="QYS96911.1"/>
    <property type="molecule type" value="Genomic_DNA"/>
</dbReference>
<gene>
    <name evidence="2" type="ORF">H0G86_004148</name>
</gene>
<evidence type="ECO:0000259" key="1">
    <source>
        <dbReference type="Pfam" id="PF06985"/>
    </source>
</evidence>
<keyword evidence="3" id="KW-1185">Reference proteome</keyword>
<sequence length="658" mass="73082">MSGVENSSSTVEVATQAKPSAQNADNLLIPSAHPLGGYSPSLALLGVSYDVPADEKYIYEPLPTEGEFVRLLEADLASEKLSFHLTTVALADCSGLYDALSYVWGDPLEKINITIDGKILPVTVNLFQALNGLLSKGGPRRLWIDAICVNQEDLNERSRQVRLMGKIYKQSGNVPIWLGQNKTDISLPCVNLLKDTAAASRKIWETYGHEKNIPNPMVDNPICSNPKQWDMVREMTNLPWFSRVWVLQEAGLALQATMVWGNATINISDIIEVSNLCLMAGHLFPVSDIGLFKITDTFADLWNSMATSVSWKRELSKRPVQSLEAQRPKVSFTEVLHIGRRFEATDHRDYVFAFLGHPSALNPQTGEILLNPDYNKSLLDVYYETACALLKIAELSFILSCVDRNQETLDSDFPSWVPHWNLAKNVCALAYPTLWYYAGGRDTTPIFSLNDDRSLQIEGFILDTITWAGLATIESDFSTHPVGENRPVVEQIWRDLVENEDAATQYPPEDKVEAFSLTLVANAAQADQKPSELADEHREGFRGYCAKFGCAIQDAGLKGAKSESWRFERGAAWAAHNRRVFRTKTGYYGLAHRLIQEGDVCCVFPGLRVPFVLRSVGRNGGGPAYKLVGDAYVHGVMRGEAMTMLKDGKAVLQNITII</sequence>
<name>A0A8G0L779_9HYPO</name>
<dbReference type="Proteomes" id="UP000826661">
    <property type="component" value="Chromosome II"/>
</dbReference>
<organism evidence="2 3">
    <name type="scientific">Trichoderma simmonsii</name>
    <dbReference type="NCBI Taxonomy" id="1491479"/>
    <lineage>
        <taxon>Eukaryota</taxon>
        <taxon>Fungi</taxon>
        <taxon>Dikarya</taxon>
        <taxon>Ascomycota</taxon>
        <taxon>Pezizomycotina</taxon>
        <taxon>Sordariomycetes</taxon>
        <taxon>Hypocreomycetidae</taxon>
        <taxon>Hypocreales</taxon>
        <taxon>Hypocreaceae</taxon>
        <taxon>Trichoderma</taxon>
    </lineage>
</organism>
<dbReference type="Pfam" id="PF26639">
    <property type="entry name" value="Het-6_barrel"/>
    <property type="match status" value="1"/>
</dbReference>
<dbReference type="PANTHER" id="PTHR24148">
    <property type="entry name" value="ANKYRIN REPEAT DOMAIN-CONTAINING PROTEIN 39 HOMOLOG-RELATED"/>
    <property type="match status" value="1"/>
</dbReference>
<feature type="domain" description="Heterokaryon incompatibility" evidence="1">
    <location>
        <begin position="97"/>
        <end position="249"/>
    </location>
</feature>
<accession>A0A8G0L779</accession>
<dbReference type="InterPro" id="IPR052895">
    <property type="entry name" value="HetReg/Transcr_Mod"/>
</dbReference>
<dbReference type="InterPro" id="IPR010730">
    <property type="entry name" value="HET"/>
</dbReference>
<protein>
    <submittedName>
        <fullName evidence="2">HET domain-containing protein</fullName>
    </submittedName>
</protein>
<evidence type="ECO:0000313" key="3">
    <source>
        <dbReference type="Proteomes" id="UP000826661"/>
    </source>
</evidence>